<dbReference type="CDD" id="cd21224">
    <property type="entry name" value="CH_ASPM_rpt2"/>
    <property type="match status" value="1"/>
</dbReference>
<dbReference type="PROSITE" id="PS50096">
    <property type="entry name" value="IQ"/>
    <property type="match status" value="36"/>
</dbReference>
<feature type="compositionally biased region" description="Low complexity" evidence="12">
    <location>
        <begin position="745"/>
        <end position="759"/>
    </location>
</feature>
<dbReference type="GO" id="GO:0005737">
    <property type="term" value="C:cytoplasm"/>
    <property type="evidence" value="ECO:0007669"/>
    <property type="project" value="UniProtKB-SubCell"/>
</dbReference>
<organism evidence="14 15">
    <name type="scientific">Solea senegalensis</name>
    <name type="common">Senegalese sole</name>
    <dbReference type="NCBI Taxonomy" id="28829"/>
    <lineage>
        <taxon>Eukaryota</taxon>
        <taxon>Metazoa</taxon>
        <taxon>Chordata</taxon>
        <taxon>Craniata</taxon>
        <taxon>Vertebrata</taxon>
        <taxon>Euteleostomi</taxon>
        <taxon>Actinopterygii</taxon>
        <taxon>Neopterygii</taxon>
        <taxon>Teleostei</taxon>
        <taxon>Neoteleostei</taxon>
        <taxon>Acanthomorphata</taxon>
        <taxon>Carangaria</taxon>
        <taxon>Pleuronectiformes</taxon>
        <taxon>Pleuronectoidei</taxon>
        <taxon>Soleidae</taxon>
        <taxon>Solea</taxon>
    </lineage>
</organism>
<evidence type="ECO:0000256" key="11">
    <source>
        <dbReference type="ARBA" id="ARBA00023306"/>
    </source>
</evidence>
<evidence type="ECO:0000256" key="6">
    <source>
        <dbReference type="ARBA" id="ARBA00022737"/>
    </source>
</evidence>
<feature type="region of interest" description="Disordered" evidence="12">
    <location>
        <begin position="635"/>
        <end position="657"/>
    </location>
</feature>
<dbReference type="PROSITE" id="PS50021">
    <property type="entry name" value="CH"/>
    <property type="match status" value="2"/>
</dbReference>
<dbReference type="FunFam" id="1.20.5.190:FF:000008">
    <property type="entry name" value="Abnormal spindle-like microcephaly-associated protein homolog"/>
    <property type="match status" value="13"/>
</dbReference>
<protein>
    <submittedName>
        <fullName evidence="14">Abnormal spindle-like microcephaly-associated isoform X1</fullName>
    </submittedName>
</protein>
<dbReference type="GO" id="GO:0007051">
    <property type="term" value="P:spindle organization"/>
    <property type="evidence" value="ECO:0007669"/>
    <property type="project" value="UniProtKB-ARBA"/>
</dbReference>
<dbReference type="Pfam" id="PF15780">
    <property type="entry name" value="ASH"/>
    <property type="match status" value="1"/>
</dbReference>
<evidence type="ECO:0000256" key="4">
    <source>
        <dbReference type="ARBA" id="ARBA00022553"/>
    </source>
</evidence>
<feature type="region of interest" description="Disordered" evidence="12">
    <location>
        <begin position="179"/>
        <end position="209"/>
    </location>
</feature>
<evidence type="ECO:0000256" key="3">
    <source>
        <dbReference type="ARBA" id="ARBA00022490"/>
    </source>
</evidence>
<dbReference type="CDD" id="cd23767">
    <property type="entry name" value="IQCD"/>
    <property type="match status" value="1"/>
</dbReference>
<comment type="subcellular location">
    <subcellularLocation>
        <location evidence="2">Cytoplasm</location>
    </subcellularLocation>
    <subcellularLocation>
        <location evidence="1">Nucleus</location>
    </subcellularLocation>
</comment>
<comment type="caution">
    <text evidence="14">The sequence shown here is derived from an EMBL/GenBank/DDBJ whole genome shotgun (WGS) entry which is preliminary data.</text>
</comment>
<dbReference type="Pfam" id="PF00612">
    <property type="entry name" value="IQ"/>
    <property type="match status" value="28"/>
</dbReference>
<dbReference type="GO" id="GO:0051301">
    <property type="term" value="P:cell division"/>
    <property type="evidence" value="ECO:0007669"/>
    <property type="project" value="UniProtKB-KW"/>
</dbReference>
<evidence type="ECO:0000313" key="14">
    <source>
        <dbReference type="EMBL" id="KAG7514194.1"/>
    </source>
</evidence>
<dbReference type="SMART" id="SM00015">
    <property type="entry name" value="IQ"/>
    <property type="match status" value="66"/>
</dbReference>
<feature type="compositionally biased region" description="Basic and acidic residues" evidence="12">
    <location>
        <begin position="691"/>
        <end position="711"/>
    </location>
</feature>
<accession>A0AAV6S9L3</accession>
<evidence type="ECO:0000259" key="13">
    <source>
        <dbReference type="PROSITE" id="PS50021"/>
    </source>
</evidence>
<dbReference type="GO" id="GO:0005516">
    <property type="term" value="F:calmodulin binding"/>
    <property type="evidence" value="ECO:0007669"/>
    <property type="project" value="UniProtKB-KW"/>
</dbReference>
<evidence type="ECO:0000256" key="9">
    <source>
        <dbReference type="ARBA" id="ARBA00023054"/>
    </source>
</evidence>
<evidence type="ECO:0000256" key="2">
    <source>
        <dbReference type="ARBA" id="ARBA00004496"/>
    </source>
</evidence>
<dbReference type="PANTHER" id="PTHR22706:SF1">
    <property type="entry name" value="ASSEMBLY FACTOR FOR SPINDLE MICROTUBULES"/>
    <property type="match status" value="1"/>
</dbReference>
<gene>
    <name evidence="14" type="ORF">JOB18_027466</name>
</gene>
<dbReference type="InterPro" id="IPR051185">
    <property type="entry name" value="ASPM"/>
</dbReference>
<sequence length="3619" mass="419100">MAETWTSTRKGFVDFSPGTRDDTDKENNVPVLSLIQFSKAPFVTFGTLRLGTSKSAVLRIENPAEDVEAEVTVEKIPSSKGFSVDHKTFTVQPEGSFSLTLTWTPAEEGGIRELITFNANGVLKHQAVLLGRAEAPKKKKKSLWDTIKNKREGGKVAVPQGKKLKHPSKMVANKTFQVPRQQQYKRDKPCSPLSSLNEGKATRRRSLNKQKEQKALNHSLAFSDQENVYHNERNSPVVLLIPAAKLMDSDSTSARPEVLATKPEKKDLNKILNATISPIGTPEKFKKIMPRIQSKNAAPATVNYMADAGGAYSELTRTSVLSLEDALAVIGSDLSQMNTGLRDAGSDFLNSLESKNGSCGSGPDSPELPKSNELRPKFVPHILSGSPALATVMSPADVDGANIELSRTSLLSLEDALAIVCSDLSQVNPSPQDASSFCDFSDSLESKNGSFGSRTDRNVLRPLPNSPELFESNEPRLTFFVSQKVVVSEAIASVEEAANLTEIVKKSSFTSATVIKSKAPVKENSLSGRKIKKMRRRLLEKTLELSDCSCQCESVSDTPNLPVIDPDKGNKGTLNSYVTSHPCDDPHEVLGFTSSSLSPCTHGPPPPVTFPPSSSPPVAPTCISFSITSPPPAITSFTVTSPSPRGSSSPLRLDLPSKPSVFEQCPAVSALSSARDDSFPIHKAGMSKKRKSEEYLKSDARREKAVESERVKRSKVVVGKTEASRSAQEWRGASQRQQQPRTAGSVRSLTSSSLKSTRSAVPLQKKQPSSKHSSRGAPSLKSASSVRTAKVIAVAQSKLTFIKPAQTAIPRHPMPFAAKNMFYDERWIEKQERGFTWWINYVLTPDDFKVNTEVTKVSAVSLAMGNDNTFSIPKAPTKEEMSFSTYTARRKLNRLRRSACQLFTSEAMVKAIQRLELEVEARRLLVRKDRHLWKDIGERRKVLDWLLSYNPLWLRIGLETIFGELLSLESNNDALGLAMFILQRLLWNPDIAAEFRHPKVPHLYKDGHEEALSRFTLKKLLLLVCFLDKAKESRLIEHDPCLFCVDAEFKTSKDLLLAFSRDFLSGEGILPRHLGYLGLPVSHVQKPLDEFNFAVKNLAVDLKCGIRLVRVMELLIQDWSLSTKLRLPAISRLQKVHNTDIALQILKSKDIDLKDEQGSIIESRDIVDGHREKTLSLLWKIIFAFHVEVILDEDQLRDEIGFLKRTLRTKRRLDSLRSDRGLQPSPVKSRAPYEHSSTKITLLMDWTRAVCDFYNLKVENFTVTFSDGRVLCYLIHRYHPGLVPEEAISHSTTQTVECSQRGRLELDCSASDSDSDLSTSLHGPDSPSVEFKELLENERNNFKLVNTAVSFLGGVPAMINPADMSNTIPNEKVVMSYLTFLCARLLDLRNETRAARVIQGAWRKYRLKKDLQLYMFCKIVNIKFLLTHDHVAKRRAEMQDRAAIIIQSVWRGHVARNRLRKKKEAQIRALQYEAATVIQAQWRMCSTMRAYQRLRYYTIIVQAQWRMRSVAAAYGRIYWAATVLQKHWRALVLARRGQERYLSLRTAVMTLQRGYRRWKAKKTERENHAAKVIQGVFRKWHQERMTKRSAAAVRIQSWYRMHRCLNQYRQIKRSTILIQAQYRGHAQRCHFKMLKLQDHSAVIIQSAFRGHTIRKQVARMRSAAVIIQRWFRASVKRDMERLEFVRIRCAAVTIQAAYRGKVAREFVKKQQKAATVIQAVYRRYTVQSRYLVMRKAAAIIQQKYRAAVLAHKTLKDFQALRNAAIIIQANWRGRAVRKMIENRHKCATLIQAYYRRHKAQAEYRSKKVATVVLQRHYRAYVAGREMREGFLCLKAACVTLQAQFRGMRARAEIKKKHQAATVIQSTVRMFLSRKRYVLIQSASIIIQSRFRALLLGRTQQNEYRELKQATRKIQAVYRGFRVREDLKKRNNAARAIQAHFRMYRMRMAYLATKCAAIIIQEHYRAKILKDQQLQRYKKIKAAAVVIQKAYRGHMARRNVTEMHRAAVIIQRKFFTIRERNKFLAIKTAAVVCQQRYRAVTLARIDRLDYLSKRRAAICLQAAYRGYKVRKQVRIQHMAAVTIQSHFRRYQQRKFYKRLCWAASVVKARYRANKEMRSEMNNLSAKKKAAVVLQAAYRGMKCRQVIKQRHQAACVIQRAYKAHGEHRDYLNLRSSVVTIQQRYRATVAAKKRKQKYQNMRRAAIILQASYRGWQVRKEVVRWHHAATVIQSEFRKHREEVKFQAMRLSVIIIQRYYRAWALQKQDRENFLKVKHSAIVLQAAFRGQCVRNTITKMHKAATVIQTNFKRHKQQSTFRRQCWAACVLQQRFRAQRRRDLELKHYQMCRKAAIKLQAAYRGVMTRRKLKQSHCAASIIQRAFRAHCERKHYLTLKSSILTIQRRYRATVAAKEQKQEYQEMRRAAVVLQAADRGWQVRKEVARWHQAATVIQSEFRKHKEEVKFQAMRLSAIIIQRYYRAWALQRRDRKNFLKVKHSAMVLQAAFRGQLVRNNISKMHKAATIIQANFRRQKQQSTFRKQRWAACVLQQRFRAYRLRDIEINHYQMCRKAAIVLQATYRGMKTRRNIKQSHCAANVIQRAFRAHCEHRHYLTLKSSSLTIQRRYRATVAAKEQKREYQKTRRAAVVLQAAYRGWQVKKEVARWHQAATVIQSEFRKHKEEVKFRAMRLSAIIIQRYYRAWALQRRDRKNFLKVRHSAIVLQATFRGQLVRNNISKMHKAATVIQTNFKRHKQQSTFRRQRWAARVLQQRFRAHRQRELEVKHYQMCRKAAIVLQAACRGMKMRRNIKQSHSAASVIQRAFRAHCERRHYLTLKSSILTIQRRYRATVAAKEQKQKYQKLCRAAAILQAVYRSWRIRKEVARWHQAATVIQSEFRKHKEEVKFQAMRLSAIIIQRHYRSSIIQRKERENFLKVRQSVIVLQAAFRGQRVRNTVTRMHQAATVIQANFRKHKQQSSFKRQRWAACVLQQRLRAQRQRDLDLKHYQEVRKVVIHLQAAFRGLISRRMSQQRHQSATVIQRAFRAHYEHKQYLKLKSSVLNIQQKYRATVAAKAQRAEYLEKRNATIILQAAHRGWQARVRVARWHWAATIIQSEFRKHREVVKFQALQLSAIIIQRHYRSHVLRQYEQEMFLKKKQSTIILQAAFRGWCVRREIRRLNHSATVIQSCWIGMVQRRIFHRKKEAAVTLQRWFRAVQLGRVERNNYTRMRQAAVTLQTHCRAWSARRQVLEAAKAKHRLQFTSAVFHHLSAIKIQRALRAHWALESAKKQIHSVITIQRWVRARQQRRRYLEDRRKVVRAQRAIKSWLARRHKAASVIQLAVRKFLLLRRQKRVQQGIVKAQALWRGHRSRRLNDKPKIVKLRHRLHQISAAVREEDKLCNKTSSALDYLLRYKQFSYILEALKKLETATRLSPECCERLVESGATTVIFTLIRCCNRSVPCMDVITFSIQILLNLSKYHKTIEAVYSVESSVVTLLDLLQRYREKAGDKVAEKGGSIFTKACFLLALLLQDKQRAAEVTKLPKALDMIRSIYRLTARKHKMDAERTVTKQKMNASVNGSFFVLATPRKSRPAPKFAPDWVLRKDKLKDVVAPLRAIQMVAETLSVVL</sequence>
<evidence type="ECO:0000256" key="5">
    <source>
        <dbReference type="ARBA" id="ARBA00022618"/>
    </source>
</evidence>
<keyword evidence="10" id="KW-0539">Nucleus</keyword>
<keyword evidence="15" id="KW-1185">Reference proteome</keyword>
<feature type="region of interest" description="Disordered" evidence="12">
    <location>
        <begin position="352"/>
        <end position="373"/>
    </location>
</feature>
<dbReference type="InterPro" id="IPR001715">
    <property type="entry name" value="CH_dom"/>
</dbReference>
<dbReference type="FunFam" id="2.60.40.10:FF:001429">
    <property type="entry name" value="Abnormal spindle-like microcephaly-associated protein homolog"/>
    <property type="match status" value="1"/>
</dbReference>
<evidence type="ECO:0000256" key="12">
    <source>
        <dbReference type="SAM" id="MobiDB-lite"/>
    </source>
</evidence>
<evidence type="ECO:0000256" key="8">
    <source>
        <dbReference type="ARBA" id="ARBA00022860"/>
    </source>
</evidence>
<feature type="domain" description="Calponin-homology (CH)" evidence="13">
    <location>
        <begin position="1050"/>
        <end position="1186"/>
    </location>
</feature>
<keyword evidence="8" id="KW-0112">Calmodulin-binding</keyword>
<dbReference type="GO" id="GO:0000278">
    <property type="term" value="P:mitotic cell cycle"/>
    <property type="evidence" value="ECO:0007669"/>
    <property type="project" value="TreeGrafter"/>
</dbReference>
<reference evidence="14 15" key="1">
    <citation type="journal article" date="2021" name="Sci. Rep.">
        <title>Chromosome anchoring in Senegalese sole (Solea senegalensis) reveals sex-associated markers and genome rearrangements in flatfish.</title>
        <authorList>
            <person name="Guerrero-Cozar I."/>
            <person name="Gomez-Garrido J."/>
            <person name="Berbel C."/>
            <person name="Martinez-Blanch J.F."/>
            <person name="Alioto T."/>
            <person name="Claros M.G."/>
            <person name="Gagnaire P.A."/>
            <person name="Manchado M."/>
        </authorList>
    </citation>
    <scope>NUCLEOTIDE SEQUENCE [LARGE SCALE GENOMIC DNA]</scope>
    <source>
        <strain evidence="14">Sse05_10M</strain>
    </source>
</reference>
<keyword evidence="11" id="KW-0131">Cell cycle</keyword>
<feature type="compositionally biased region" description="Low complexity" evidence="12">
    <location>
        <begin position="641"/>
        <end position="657"/>
    </location>
</feature>
<dbReference type="InterPro" id="IPR031549">
    <property type="entry name" value="ASH"/>
</dbReference>
<dbReference type="FunFam" id="1.20.5.190:FF:000084">
    <property type="entry name" value="Abnormal spindle microtubule assembly"/>
    <property type="match status" value="1"/>
</dbReference>
<proteinExistence type="predicted"/>
<evidence type="ECO:0000256" key="10">
    <source>
        <dbReference type="ARBA" id="ARBA00023242"/>
    </source>
</evidence>
<keyword evidence="3" id="KW-0963">Cytoplasm</keyword>
<evidence type="ECO:0000313" key="15">
    <source>
        <dbReference type="Proteomes" id="UP000693946"/>
    </source>
</evidence>
<dbReference type="PANTHER" id="PTHR22706">
    <property type="entry name" value="ASSEMBLY FACTOR FOR SPINDLE MICROTUBULES"/>
    <property type="match status" value="1"/>
</dbReference>
<dbReference type="Proteomes" id="UP000693946">
    <property type="component" value="Linkage Group LG14"/>
</dbReference>
<keyword evidence="9" id="KW-0175">Coiled coil</keyword>
<evidence type="ECO:0000256" key="1">
    <source>
        <dbReference type="ARBA" id="ARBA00004123"/>
    </source>
</evidence>
<dbReference type="CDD" id="cd21223">
    <property type="entry name" value="CH_ASPM_rpt1"/>
    <property type="match status" value="1"/>
</dbReference>
<keyword evidence="6" id="KW-0677">Repeat</keyword>
<keyword evidence="4" id="KW-0597">Phosphoprotein</keyword>
<dbReference type="GO" id="GO:0000922">
    <property type="term" value="C:spindle pole"/>
    <property type="evidence" value="ECO:0007669"/>
    <property type="project" value="TreeGrafter"/>
</dbReference>
<dbReference type="InterPro" id="IPR000048">
    <property type="entry name" value="IQ_motif_EF-hand-BS"/>
</dbReference>
<dbReference type="GO" id="GO:0051295">
    <property type="term" value="P:establishment of meiotic spindle localization"/>
    <property type="evidence" value="ECO:0007669"/>
    <property type="project" value="TreeGrafter"/>
</dbReference>
<feature type="region of interest" description="Disordered" evidence="12">
    <location>
        <begin position="1"/>
        <end position="23"/>
    </location>
</feature>
<keyword evidence="5" id="KW-0132">Cell division</keyword>
<evidence type="ECO:0000256" key="7">
    <source>
        <dbReference type="ARBA" id="ARBA00022776"/>
    </source>
</evidence>
<dbReference type="FunFam" id="1.10.418.10:FF:000051">
    <property type="entry name" value="Abnormal spindle-like microcephaly-associated protein homolog"/>
    <property type="match status" value="1"/>
</dbReference>
<feature type="region of interest" description="Disordered" evidence="12">
    <location>
        <begin position="678"/>
        <end position="782"/>
    </location>
</feature>
<dbReference type="Pfam" id="PF00307">
    <property type="entry name" value="CH"/>
    <property type="match status" value="1"/>
</dbReference>
<name>A0AAV6S9L3_SOLSE</name>
<dbReference type="GO" id="GO:0005634">
    <property type="term" value="C:nucleus"/>
    <property type="evidence" value="ECO:0007669"/>
    <property type="project" value="UniProtKB-SubCell"/>
</dbReference>
<dbReference type="SMART" id="SM00033">
    <property type="entry name" value="CH"/>
    <property type="match status" value="2"/>
</dbReference>
<dbReference type="EMBL" id="JAGKHQ010000006">
    <property type="protein sequence ID" value="KAG7514194.1"/>
    <property type="molecule type" value="Genomic_DNA"/>
</dbReference>
<keyword evidence="7" id="KW-0498">Mitosis</keyword>
<feature type="domain" description="Calponin-homology (CH)" evidence="13">
    <location>
        <begin position="1237"/>
        <end position="1386"/>
    </location>
</feature>